<geneLocation type="mitochondrion" evidence="2"/>
<keyword evidence="1" id="KW-0732">Signal</keyword>
<keyword evidence="2" id="KW-0496">Mitochondrion</keyword>
<sequence>MGMDLEMLLLTQLLALDLYLVRKSYRDLPKWHGSNQTIYFSFKTVYQYMQFWNPRVPC</sequence>
<proteinExistence type="predicted"/>
<feature type="signal peptide" evidence="1">
    <location>
        <begin position="1"/>
        <end position="15"/>
    </location>
</feature>
<gene>
    <name evidence="2" type="primary">orf04237</name>
    <name evidence="2" type="ORF">Q903MT_gene4214</name>
</gene>
<dbReference type="EMBL" id="MK697699">
    <property type="protein sequence ID" value="QHR90191.1"/>
    <property type="molecule type" value="Genomic_DNA"/>
</dbReference>
<name>A0A6B9XV35_PICSI</name>
<dbReference type="AlphaFoldDB" id="A0A6B9XV35"/>
<accession>A0A6B9XV35</accession>
<reference evidence="2" key="1">
    <citation type="submission" date="2019-03" db="EMBL/GenBank/DDBJ databases">
        <title>Largest Complete Mitochondrial Genome of a Gymnosperm, Sitka Spruce (Picea sitchensis), Indicates Complex Physical Structure.</title>
        <authorList>
            <person name="Jackman S.D."/>
            <person name="Coombe L."/>
            <person name="Warren R."/>
            <person name="Kirk H."/>
            <person name="Trinh E."/>
            <person name="McLeod T."/>
            <person name="Pleasance S."/>
            <person name="Pandoh P."/>
            <person name="Zhao Y."/>
            <person name="Coope R."/>
            <person name="Bousquet J."/>
            <person name="Bohlmann J.C."/>
            <person name="Jones S.J.M."/>
            <person name="Birol I."/>
        </authorList>
    </citation>
    <scope>NUCLEOTIDE SEQUENCE</scope>
    <source>
        <strain evidence="2">Q903</strain>
    </source>
</reference>
<protein>
    <submittedName>
        <fullName evidence="2">Uncharacterized protein</fullName>
    </submittedName>
</protein>
<evidence type="ECO:0000256" key="1">
    <source>
        <dbReference type="SAM" id="SignalP"/>
    </source>
</evidence>
<organism evidence="2">
    <name type="scientific">Picea sitchensis</name>
    <name type="common">Sitka spruce</name>
    <name type="synonym">Pinus sitchensis</name>
    <dbReference type="NCBI Taxonomy" id="3332"/>
    <lineage>
        <taxon>Eukaryota</taxon>
        <taxon>Viridiplantae</taxon>
        <taxon>Streptophyta</taxon>
        <taxon>Embryophyta</taxon>
        <taxon>Tracheophyta</taxon>
        <taxon>Spermatophyta</taxon>
        <taxon>Pinopsida</taxon>
        <taxon>Pinidae</taxon>
        <taxon>Conifers I</taxon>
        <taxon>Pinales</taxon>
        <taxon>Pinaceae</taxon>
        <taxon>Picea</taxon>
    </lineage>
</organism>
<feature type="chain" id="PRO_5025606474" evidence="1">
    <location>
        <begin position="16"/>
        <end position="58"/>
    </location>
</feature>
<evidence type="ECO:0000313" key="2">
    <source>
        <dbReference type="EMBL" id="QHR90191.1"/>
    </source>
</evidence>